<dbReference type="InterPro" id="IPR050208">
    <property type="entry name" value="MHC_class-I_related"/>
</dbReference>
<dbReference type="Pfam" id="PF00129">
    <property type="entry name" value="MHC_I"/>
    <property type="match status" value="1"/>
</dbReference>
<feature type="region of interest" description="Disordered" evidence="2">
    <location>
        <begin position="349"/>
        <end position="388"/>
    </location>
</feature>
<dbReference type="GeneTree" id="ENSGT01150000287002"/>
<dbReference type="GeneID" id="112162438"/>
<dbReference type="InterPro" id="IPR036179">
    <property type="entry name" value="Ig-like_dom_sf"/>
</dbReference>
<dbReference type="GO" id="GO:0006955">
    <property type="term" value="P:immune response"/>
    <property type="evidence" value="ECO:0007669"/>
    <property type="project" value="TreeGrafter"/>
</dbReference>
<dbReference type="OrthoDB" id="8890485at2759"/>
<sequence>MFFIVIHYVLVAINTASSEIHSLMHTCTAFSEPVNLTGIHKFSAIGLLDGRMIYYYDSTIQKTIPKQKWIKEILEQEYWDKGTEYEKGEEKRFEILISQKKSSPKDIHVLQSLHGCFAEEDENGTLQFKRSLDRNKYDGNDIQAAWSNPHVIVSYDKKECMDMMKTFLVYSTSELINASITKPPEVFMFATQAKEKTNIVLTCLATGFYPKNITMEIKRNGRVLTADDGLLSTGVRPNDDDTLQRRDHVEILRTDSANYTCRITNKKFGIDAEKTWDRHLPLNDDAGGAIAVDVVVVGVVLLVFVPVVIVWFKRNLCFSVGTSQKNPSVSSTPAITAGSENIPLINLPRAVSSPRGIPNQRTPNPSLRRSMSDPTRKTSKKKTFYSSI</sequence>
<dbReference type="GO" id="GO:0009897">
    <property type="term" value="C:external side of plasma membrane"/>
    <property type="evidence" value="ECO:0007669"/>
    <property type="project" value="TreeGrafter"/>
</dbReference>
<dbReference type="GO" id="GO:0005615">
    <property type="term" value="C:extracellular space"/>
    <property type="evidence" value="ECO:0007669"/>
    <property type="project" value="TreeGrafter"/>
</dbReference>
<keyword evidence="3" id="KW-1133">Transmembrane helix</keyword>
<keyword evidence="3" id="KW-0472">Membrane</keyword>
<dbReference type="InterPro" id="IPR007110">
    <property type="entry name" value="Ig-like_dom"/>
</dbReference>
<keyword evidence="3" id="KW-0812">Transmembrane</keyword>
<feature type="compositionally biased region" description="Basic residues" evidence="2">
    <location>
        <begin position="377"/>
        <end position="388"/>
    </location>
</feature>
<dbReference type="PaxDb" id="30732-ENSOMEP00000010562"/>
<name>A0A3B3C0I5_ORYME</name>
<dbReference type="PROSITE" id="PS50835">
    <property type="entry name" value="IG_LIKE"/>
    <property type="match status" value="1"/>
</dbReference>
<dbReference type="InterPro" id="IPR011161">
    <property type="entry name" value="MHC_I-like_Ag-recog"/>
</dbReference>
<dbReference type="Gene3D" id="3.30.500.10">
    <property type="entry name" value="MHC class I-like antigen recognition-like"/>
    <property type="match status" value="1"/>
</dbReference>
<accession>A0A3B3C0I5</accession>
<evidence type="ECO:0000256" key="1">
    <source>
        <dbReference type="ARBA" id="ARBA00023180"/>
    </source>
</evidence>
<organism evidence="6 7">
    <name type="scientific">Oryzias melastigma</name>
    <name type="common">Marine medaka</name>
    <dbReference type="NCBI Taxonomy" id="30732"/>
    <lineage>
        <taxon>Eukaryota</taxon>
        <taxon>Metazoa</taxon>
        <taxon>Chordata</taxon>
        <taxon>Craniata</taxon>
        <taxon>Vertebrata</taxon>
        <taxon>Euteleostomi</taxon>
        <taxon>Actinopterygii</taxon>
        <taxon>Neopterygii</taxon>
        <taxon>Teleostei</taxon>
        <taxon>Neoteleostei</taxon>
        <taxon>Acanthomorphata</taxon>
        <taxon>Ovalentaria</taxon>
        <taxon>Atherinomorphae</taxon>
        <taxon>Beloniformes</taxon>
        <taxon>Adrianichthyidae</taxon>
        <taxon>Oryziinae</taxon>
        <taxon>Oryzias</taxon>
    </lineage>
</organism>
<evidence type="ECO:0000256" key="4">
    <source>
        <dbReference type="SAM" id="SignalP"/>
    </source>
</evidence>
<feature type="signal peptide" evidence="4">
    <location>
        <begin position="1"/>
        <end position="18"/>
    </location>
</feature>
<dbReference type="SUPFAM" id="SSF54452">
    <property type="entry name" value="MHC antigen-recognition domain"/>
    <property type="match status" value="1"/>
</dbReference>
<dbReference type="InterPro" id="IPR003597">
    <property type="entry name" value="Ig_C1-set"/>
</dbReference>
<feature type="transmembrane region" description="Helical" evidence="3">
    <location>
        <begin position="288"/>
        <end position="312"/>
    </location>
</feature>
<protein>
    <recommendedName>
        <fullName evidence="5">Ig-like domain-containing protein</fullName>
    </recommendedName>
</protein>
<feature type="compositionally biased region" description="Polar residues" evidence="2">
    <location>
        <begin position="359"/>
        <end position="369"/>
    </location>
</feature>
<dbReference type="InterPro" id="IPR011162">
    <property type="entry name" value="MHC_I/II-like_Ag-recog"/>
</dbReference>
<evidence type="ECO:0000313" key="6">
    <source>
        <dbReference type="Ensembl" id="ENSOMEP00000010562.1"/>
    </source>
</evidence>
<keyword evidence="4" id="KW-0732">Signal</keyword>
<evidence type="ECO:0000256" key="3">
    <source>
        <dbReference type="SAM" id="Phobius"/>
    </source>
</evidence>
<dbReference type="Gene3D" id="2.60.40.10">
    <property type="entry name" value="Immunoglobulins"/>
    <property type="match status" value="1"/>
</dbReference>
<proteinExistence type="predicted"/>
<dbReference type="InterPro" id="IPR037055">
    <property type="entry name" value="MHC_I-like_Ag-recog_sf"/>
</dbReference>
<dbReference type="Pfam" id="PF07654">
    <property type="entry name" value="C1-set"/>
    <property type="match status" value="1"/>
</dbReference>
<evidence type="ECO:0000256" key="2">
    <source>
        <dbReference type="SAM" id="MobiDB-lite"/>
    </source>
</evidence>
<reference evidence="6" key="2">
    <citation type="submission" date="2025-09" db="UniProtKB">
        <authorList>
            <consortium name="Ensembl"/>
        </authorList>
    </citation>
    <scope>IDENTIFICATION</scope>
</reference>
<reference evidence="6" key="1">
    <citation type="submission" date="2025-08" db="UniProtKB">
        <authorList>
            <consortium name="Ensembl"/>
        </authorList>
    </citation>
    <scope>IDENTIFICATION</scope>
</reference>
<dbReference type="SUPFAM" id="SSF48726">
    <property type="entry name" value="Immunoglobulin"/>
    <property type="match status" value="1"/>
</dbReference>
<dbReference type="PANTHER" id="PTHR16675:SF193">
    <property type="entry name" value="LOC571647 PROTEIN-RELATED"/>
    <property type="match status" value="1"/>
</dbReference>
<dbReference type="STRING" id="30732.ENSOMEP00000010562"/>
<keyword evidence="7" id="KW-1185">Reference proteome</keyword>
<evidence type="ECO:0000313" key="7">
    <source>
        <dbReference type="Proteomes" id="UP000261560"/>
    </source>
</evidence>
<dbReference type="OMA" id="HEFIAMS"/>
<dbReference type="RefSeq" id="XP_036070101.1">
    <property type="nucleotide sequence ID" value="XM_036214208.1"/>
</dbReference>
<dbReference type="KEGG" id="oml:112162438"/>
<dbReference type="AlphaFoldDB" id="A0A3B3C0I5"/>
<dbReference type="InterPro" id="IPR013783">
    <property type="entry name" value="Ig-like_fold"/>
</dbReference>
<dbReference type="Ensembl" id="ENSOMET00000031945.1">
    <property type="protein sequence ID" value="ENSOMEP00000010562.1"/>
    <property type="gene ID" value="ENSOMEG00000011823.1"/>
</dbReference>
<dbReference type="PANTHER" id="PTHR16675">
    <property type="entry name" value="MHC CLASS I-RELATED"/>
    <property type="match status" value="1"/>
</dbReference>
<evidence type="ECO:0000259" key="5">
    <source>
        <dbReference type="PROSITE" id="PS50835"/>
    </source>
</evidence>
<dbReference type="Proteomes" id="UP000261560">
    <property type="component" value="Unplaced"/>
</dbReference>
<feature type="chain" id="PRO_5017460077" description="Ig-like domain-containing protein" evidence="4">
    <location>
        <begin position="19"/>
        <end position="388"/>
    </location>
</feature>
<feature type="domain" description="Ig-like" evidence="5">
    <location>
        <begin position="184"/>
        <end position="277"/>
    </location>
</feature>
<keyword evidence="1" id="KW-0325">Glycoprotein</keyword>